<dbReference type="NCBIfam" id="TIGR01396">
    <property type="entry name" value="FlgB"/>
    <property type="match status" value="1"/>
</dbReference>
<comment type="subunit">
    <text evidence="6">The basal body constitutes a major portion of the flagellar organelle and consists of a number of rings mounted on a central rod.</text>
</comment>
<name>A0A6S6M5L8_9BACT</name>
<evidence type="ECO:0000256" key="6">
    <source>
        <dbReference type="PIRNR" id="PIRNR002889"/>
    </source>
</evidence>
<dbReference type="GO" id="GO:0071973">
    <property type="term" value="P:bacterial-type flagellum-dependent cell motility"/>
    <property type="evidence" value="ECO:0007669"/>
    <property type="project" value="InterPro"/>
</dbReference>
<keyword evidence="7" id="KW-0282">Flagellum</keyword>
<gene>
    <name evidence="7" type="ORF">GEOBRER4_n3878</name>
</gene>
<dbReference type="InterPro" id="IPR019776">
    <property type="entry name" value="Flagellar_basal_body_rod_CS"/>
</dbReference>
<keyword evidence="7" id="KW-0969">Cilium</keyword>
<dbReference type="Proteomes" id="UP000515472">
    <property type="component" value="Chromosome"/>
</dbReference>
<dbReference type="InterPro" id="IPR006300">
    <property type="entry name" value="FlgB"/>
</dbReference>
<dbReference type="GO" id="GO:0030694">
    <property type="term" value="C:bacterial-type flagellum basal body, rod"/>
    <property type="evidence" value="ECO:0007669"/>
    <property type="project" value="InterPro"/>
</dbReference>
<evidence type="ECO:0000256" key="5">
    <source>
        <dbReference type="ARBA" id="ARBA00024934"/>
    </source>
</evidence>
<dbReference type="PROSITE" id="PS00588">
    <property type="entry name" value="FLAGELLA_BB_ROD"/>
    <property type="match status" value="1"/>
</dbReference>
<keyword evidence="7" id="KW-0966">Cell projection</keyword>
<dbReference type="KEGG" id="gbn:GEOBRER4_37330"/>
<protein>
    <recommendedName>
        <fullName evidence="3 6">Flagellar basal body rod protein FlgB</fullName>
    </recommendedName>
</protein>
<comment type="subcellular location">
    <subcellularLocation>
        <location evidence="1 6">Bacterial flagellum basal body</location>
    </subcellularLocation>
</comment>
<evidence type="ECO:0000256" key="1">
    <source>
        <dbReference type="ARBA" id="ARBA00004117"/>
    </source>
</evidence>
<evidence type="ECO:0000313" key="7">
    <source>
        <dbReference type="EMBL" id="BCG48983.1"/>
    </source>
</evidence>
<keyword evidence="8" id="KW-1185">Reference proteome</keyword>
<comment type="similarity">
    <text evidence="2 6">Belongs to the flagella basal body rod proteins family.</text>
</comment>
<keyword evidence="4 6" id="KW-0975">Bacterial flagellum</keyword>
<accession>A0A6S6M5L8</accession>
<organism evidence="7 8">
    <name type="scientific">Citrifermentans bremense</name>
    <dbReference type="NCBI Taxonomy" id="60035"/>
    <lineage>
        <taxon>Bacteria</taxon>
        <taxon>Pseudomonadati</taxon>
        <taxon>Thermodesulfobacteriota</taxon>
        <taxon>Desulfuromonadia</taxon>
        <taxon>Geobacterales</taxon>
        <taxon>Geobacteraceae</taxon>
        <taxon>Citrifermentans</taxon>
    </lineage>
</organism>
<reference evidence="7 8" key="1">
    <citation type="submission" date="2020-06" db="EMBL/GenBank/DDBJ databases">
        <title>Interaction of electrochemicaly active bacteria, Geobacter bremensis R4 on different carbon anode.</title>
        <authorList>
            <person name="Meng L."/>
            <person name="Yoshida N."/>
        </authorList>
    </citation>
    <scope>NUCLEOTIDE SEQUENCE [LARGE SCALE GENOMIC DNA]</scope>
    <source>
        <strain evidence="7 8">R4</strain>
    </source>
</reference>
<evidence type="ECO:0000313" key="8">
    <source>
        <dbReference type="Proteomes" id="UP000515472"/>
    </source>
</evidence>
<evidence type="ECO:0000256" key="4">
    <source>
        <dbReference type="ARBA" id="ARBA00023143"/>
    </source>
</evidence>
<evidence type="ECO:0000256" key="2">
    <source>
        <dbReference type="ARBA" id="ARBA00009677"/>
    </source>
</evidence>
<sequence length="139" mass="15107">MPIEGLFGNTVELLGKTLDLRAKRNSLVTSNIANAETPNYTPTDLKFDAQLQSALGKGRVAVTQAHPRHIPLKGQASRVDQVQGDLVEVPGKNRGPDGNAVELETEMGRLSENQIMYNATVQLLSKKFEGLKQAIRGTL</sequence>
<dbReference type="PIRSF" id="PIRSF002889">
    <property type="entry name" value="Rod_FlgB"/>
    <property type="match status" value="1"/>
</dbReference>
<dbReference type="EMBL" id="AP023213">
    <property type="protein sequence ID" value="BCG48983.1"/>
    <property type="molecule type" value="Genomic_DNA"/>
</dbReference>
<proteinExistence type="inferred from homology"/>
<dbReference type="AlphaFoldDB" id="A0A6S6M5L8"/>
<dbReference type="RefSeq" id="WP_185243559.1">
    <property type="nucleotide sequence ID" value="NZ_AP023213.1"/>
</dbReference>
<comment type="function">
    <text evidence="5 6">Structural component of flagellum, the bacterial motility apparatus. Part of the rod structure of flagellar basal body.</text>
</comment>
<evidence type="ECO:0000256" key="3">
    <source>
        <dbReference type="ARBA" id="ARBA00014376"/>
    </source>
</evidence>